<name>A0ACC5RFW9_9HYPH</name>
<protein>
    <submittedName>
        <fullName evidence="1">Uncharacterized protein</fullName>
    </submittedName>
</protein>
<evidence type="ECO:0000313" key="2">
    <source>
        <dbReference type="Proteomes" id="UP000616151"/>
    </source>
</evidence>
<accession>A0ACC5RFW9</accession>
<dbReference type="EMBL" id="JAENHL010000009">
    <property type="protein sequence ID" value="MBK1871591.1"/>
    <property type="molecule type" value="Genomic_DNA"/>
</dbReference>
<reference evidence="1" key="1">
    <citation type="submission" date="2021-01" db="EMBL/GenBank/DDBJ databases">
        <authorList>
            <person name="Sun Q."/>
        </authorList>
    </citation>
    <scope>NUCLEOTIDE SEQUENCE</scope>
    <source>
        <strain evidence="1">YIM B02566</strain>
    </source>
</reference>
<sequence>MSTTTTTNPINQMLYVTPHYIVRRRLGGTYLLTNIKDGRTVVLNGEQAESFYVEAAHRTVATLEQCIERAMQ</sequence>
<gene>
    <name evidence="1" type="ORF">JHL16_34815</name>
</gene>
<dbReference type="Proteomes" id="UP000616151">
    <property type="component" value="Unassembled WGS sequence"/>
</dbReference>
<keyword evidence="2" id="KW-1185">Reference proteome</keyword>
<comment type="caution">
    <text evidence="1">The sequence shown here is derived from an EMBL/GenBank/DDBJ whole genome shotgun (WGS) entry which is preliminary data.</text>
</comment>
<proteinExistence type="predicted"/>
<evidence type="ECO:0000313" key="1">
    <source>
        <dbReference type="EMBL" id="MBK1871591.1"/>
    </source>
</evidence>
<organism evidence="1 2">
    <name type="scientific">Taklimakanibacter albus</name>
    <dbReference type="NCBI Taxonomy" id="2800327"/>
    <lineage>
        <taxon>Bacteria</taxon>
        <taxon>Pseudomonadati</taxon>
        <taxon>Pseudomonadota</taxon>
        <taxon>Alphaproteobacteria</taxon>
        <taxon>Hyphomicrobiales</taxon>
        <taxon>Aestuariivirgaceae</taxon>
        <taxon>Taklimakanibacter</taxon>
    </lineage>
</organism>